<dbReference type="EMBL" id="CP147247">
    <property type="protein sequence ID" value="WYJ89471.1"/>
    <property type="molecule type" value="Genomic_DNA"/>
</dbReference>
<feature type="transmembrane region" description="Helical" evidence="6">
    <location>
        <begin position="73"/>
        <end position="92"/>
    </location>
</feature>
<reference evidence="8" key="2">
    <citation type="submission" date="2017-05" db="EMBL/GenBank/DDBJ databases">
        <authorList>
            <consortium name="The Broad Institute Genomics Platform"/>
            <consortium name="The Broad Institute Genomic Center for Infectious Diseases"/>
            <person name="Earl A."/>
            <person name="Manson A."/>
            <person name="Schwartman J."/>
            <person name="Gilmore M."/>
            <person name="Abouelleil A."/>
            <person name="Cao P."/>
            <person name="Chapman S."/>
            <person name="Cusick C."/>
            <person name="Shea T."/>
            <person name="Young S."/>
            <person name="Neafsey D."/>
            <person name="Nusbaum C."/>
            <person name="Birren B."/>
        </authorList>
    </citation>
    <scope>NUCLEOTIDE SEQUENCE</scope>
    <source>
        <strain evidence="8">9E7_DIV0242</strain>
    </source>
</reference>
<keyword evidence="9" id="KW-1185">Reference proteome</keyword>
<organism evidence="7">
    <name type="scientific">Candidatus Enterococcus clewellii</name>
    <dbReference type="NCBI Taxonomy" id="1834193"/>
    <lineage>
        <taxon>Bacteria</taxon>
        <taxon>Bacillati</taxon>
        <taxon>Bacillota</taxon>
        <taxon>Bacilli</taxon>
        <taxon>Lactobacillales</taxon>
        <taxon>Enterococcaceae</taxon>
        <taxon>Enterococcus</taxon>
    </lineage>
</organism>
<dbReference type="AlphaFoldDB" id="A0A242KDZ8"/>
<dbReference type="RefSeq" id="WP_086348271.1">
    <property type="nucleotide sequence ID" value="NZ_CP147247.1"/>
</dbReference>
<dbReference type="PANTHER" id="PTHR43701">
    <property type="entry name" value="MEMBRANE TRANSPORTER PROTEIN MJ0441-RELATED"/>
    <property type="match status" value="1"/>
</dbReference>
<sequence>MTGILYFFVIIIANTIGAVSGMGGGVIIKPVLDFIHADTVVSISFYSSVAVFTMSFVSTWRQLKNGVQLDWRMLSWISLGAVMGGIGGNLTFDYFLQLFQEERGVQLVQIGVTIITLLFAFFYTKYNWKNYQLKHVGWQLMCGLLLGFLASLLGIGGGPINVSLLMLLFGLPIKEATVYSIGTIFFSQLSKLLTIAVTAGFAQYDLTMLLFVVPAAIIGGSLGAKVSHLLPSEKVKQVFQGVVLFVLFINLYNGWQLL</sequence>
<evidence type="ECO:0000256" key="5">
    <source>
        <dbReference type="ARBA" id="ARBA00023136"/>
    </source>
</evidence>
<comment type="subcellular location">
    <subcellularLocation>
        <location evidence="6">Cell membrane</location>
        <topology evidence="6">Multi-pass membrane protein</topology>
    </subcellularLocation>
    <subcellularLocation>
        <location evidence="1">Membrane</location>
        <topology evidence="1">Multi-pass membrane protein</topology>
    </subcellularLocation>
</comment>
<evidence type="ECO:0000313" key="7">
    <source>
        <dbReference type="EMBL" id="OTP19393.1"/>
    </source>
</evidence>
<feature type="transmembrane region" description="Helical" evidence="6">
    <location>
        <begin position="104"/>
        <end position="124"/>
    </location>
</feature>
<reference evidence="8" key="3">
    <citation type="submission" date="2024-03" db="EMBL/GenBank/DDBJ databases">
        <title>The Genome Sequence of Enterococcus sp. DIV0242b.</title>
        <authorList>
            <consortium name="The Broad Institute Genomics Platform"/>
            <consortium name="The Broad Institute Microbial Omics Core"/>
            <consortium name="The Broad Institute Genomic Center for Infectious Diseases"/>
            <person name="Earl A."/>
            <person name="Manson A."/>
            <person name="Gilmore M."/>
            <person name="Schwartman J."/>
            <person name="Shea T."/>
            <person name="Abouelleil A."/>
            <person name="Cao P."/>
            <person name="Chapman S."/>
            <person name="Cusick C."/>
            <person name="Young S."/>
            <person name="Neafsey D."/>
            <person name="Nusbaum C."/>
            <person name="Birren B."/>
        </authorList>
    </citation>
    <scope>NUCLEOTIDE SEQUENCE</scope>
    <source>
        <strain evidence="8">9E7_DIV0242</strain>
    </source>
</reference>
<evidence type="ECO:0000256" key="4">
    <source>
        <dbReference type="ARBA" id="ARBA00022989"/>
    </source>
</evidence>
<dbReference type="GO" id="GO:0005886">
    <property type="term" value="C:plasma membrane"/>
    <property type="evidence" value="ECO:0007669"/>
    <property type="project" value="UniProtKB-SubCell"/>
</dbReference>
<protein>
    <recommendedName>
        <fullName evidence="6">Probable membrane transporter protein</fullName>
    </recommendedName>
</protein>
<dbReference type="InterPro" id="IPR051598">
    <property type="entry name" value="TSUP/Inactive_protease-like"/>
</dbReference>
<keyword evidence="5 6" id="KW-0472">Membrane</keyword>
<keyword evidence="3 6" id="KW-0812">Transmembrane</keyword>
<dbReference type="Proteomes" id="UP000195141">
    <property type="component" value="Chromosome"/>
</dbReference>
<dbReference type="Pfam" id="PF01925">
    <property type="entry name" value="TauE"/>
    <property type="match status" value="1"/>
</dbReference>
<proteinExistence type="inferred from homology"/>
<evidence type="ECO:0000313" key="8">
    <source>
        <dbReference type="EMBL" id="WYJ89471.1"/>
    </source>
</evidence>
<evidence type="ECO:0000256" key="3">
    <source>
        <dbReference type="ARBA" id="ARBA00022692"/>
    </source>
</evidence>
<feature type="transmembrane region" description="Helical" evidence="6">
    <location>
        <begin position="6"/>
        <end position="28"/>
    </location>
</feature>
<dbReference type="InterPro" id="IPR002781">
    <property type="entry name" value="TM_pro_TauE-like"/>
</dbReference>
<name>A0A242KDZ8_9ENTE</name>
<feature type="transmembrane region" description="Helical" evidence="6">
    <location>
        <begin position="208"/>
        <end position="226"/>
    </location>
</feature>
<evidence type="ECO:0000313" key="9">
    <source>
        <dbReference type="Proteomes" id="UP000195141"/>
    </source>
</evidence>
<evidence type="ECO:0000256" key="6">
    <source>
        <dbReference type="RuleBase" id="RU363041"/>
    </source>
</evidence>
<evidence type="ECO:0000256" key="1">
    <source>
        <dbReference type="ARBA" id="ARBA00004141"/>
    </source>
</evidence>
<keyword evidence="4 6" id="KW-1133">Transmembrane helix</keyword>
<feature type="transmembrane region" description="Helical" evidence="6">
    <location>
        <begin position="40"/>
        <end position="61"/>
    </location>
</feature>
<dbReference type="EMBL" id="NGMM01000001">
    <property type="protein sequence ID" value="OTP19393.1"/>
    <property type="molecule type" value="Genomic_DNA"/>
</dbReference>
<evidence type="ECO:0000256" key="2">
    <source>
        <dbReference type="ARBA" id="ARBA00009142"/>
    </source>
</evidence>
<dbReference type="PANTHER" id="PTHR43701:SF2">
    <property type="entry name" value="MEMBRANE TRANSPORTER PROTEIN YJNA-RELATED"/>
    <property type="match status" value="1"/>
</dbReference>
<comment type="similarity">
    <text evidence="2 6">Belongs to the 4-toluene sulfonate uptake permease (TSUP) (TC 2.A.102) family.</text>
</comment>
<feature type="transmembrane region" description="Helical" evidence="6">
    <location>
        <begin position="178"/>
        <end position="202"/>
    </location>
</feature>
<gene>
    <name evidence="8" type="ORF">A5888_001193</name>
    <name evidence="7" type="ORF">A5888_001210</name>
</gene>
<feature type="transmembrane region" description="Helical" evidence="6">
    <location>
        <begin position="238"/>
        <end position="255"/>
    </location>
</feature>
<keyword evidence="6" id="KW-1003">Cell membrane</keyword>
<reference evidence="7" key="1">
    <citation type="submission" date="2017-05" db="EMBL/GenBank/DDBJ databases">
        <title>The Genome Sequence of Enterococcus sp. 9E7_DIV0242.</title>
        <authorList>
            <consortium name="The Broad Institute Genomics Platform"/>
            <consortium name="The Broad Institute Genomic Center for Infectious Diseases"/>
            <person name="Earl A."/>
            <person name="Manson A."/>
            <person name="Schwartman J."/>
            <person name="Gilmore M."/>
            <person name="Abouelleil A."/>
            <person name="Cao P."/>
            <person name="Chapman S."/>
            <person name="Cusick C."/>
            <person name="Shea T."/>
            <person name="Young S."/>
            <person name="Neafsey D."/>
            <person name="Nusbaum C."/>
            <person name="Birren B."/>
        </authorList>
    </citation>
    <scope>NUCLEOTIDE SEQUENCE [LARGE SCALE GENOMIC DNA]</scope>
    <source>
        <strain evidence="7">9E7_DIV0242</strain>
    </source>
</reference>
<dbReference type="OrthoDB" id="3181470at2"/>
<accession>A0A242KDZ8</accession>
<feature type="transmembrane region" description="Helical" evidence="6">
    <location>
        <begin position="144"/>
        <end position="171"/>
    </location>
</feature>